<dbReference type="Proteomes" id="UP000325755">
    <property type="component" value="Chromosome"/>
</dbReference>
<feature type="domain" description="BF1531-like N-terminal" evidence="1">
    <location>
        <begin position="22"/>
        <end position="217"/>
    </location>
</feature>
<dbReference type="NCBIfam" id="TIGR01686">
    <property type="entry name" value="FkbH"/>
    <property type="match status" value="1"/>
</dbReference>
<dbReference type="AlphaFoldDB" id="A0A5Q0BC67"/>
<dbReference type="EMBL" id="CP044205">
    <property type="protein sequence ID" value="QFY41380.1"/>
    <property type="molecule type" value="Genomic_DNA"/>
</dbReference>
<proteinExistence type="predicted"/>
<dbReference type="GO" id="GO:0016788">
    <property type="term" value="F:hydrolase activity, acting on ester bonds"/>
    <property type="evidence" value="ECO:0007669"/>
    <property type="project" value="UniProtKB-ARBA"/>
</dbReference>
<dbReference type="InterPro" id="IPR036514">
    <property type="entry name" value="SGNH_hydro_sf"/>
</dbReference>
<evidence type="ECO:0000313" key="3">
    <source>
        <dbReference type="Proteomes" id="UP000325755"/>
    </source>
</evidence>
<dbReference type="InterPro" id="IPR036412">
    <property type="entry name" value="HAD-like_sf"/>
</dbReference>
<dbReference type="NCBIfam" id="TIGR01681">
    <property type="entry name" value="HAD-SF-IIIC"/>
    <property type="match status" value="1"/>
</dbReference>
<protein>
    <submittedName>
        <fullName evidence="2">HAD-IIIC family phosphatase</fullName>
    </submittedName>
</protein>
<dbReference type="Gene3D" id="3.40.50.1000">
    <property type="entry name" value="HAD superfamily/HAD-like"/>
    <property type="match status" value="1"/>
</dbReference>
<dbReference type="Pfam" id="PF21211">
    <property type="entry name" value="FkbH_N"/>
    <property type="match status" value="1"/>
</dbReference>
<dbReference type="InParanoid" id="A0A5Q0BC67"/>
<dbReference type="SUPFAM" id="SSF56784">
    <property type="entry name" value="HAD-like"/>
    <property type="match status" value="1"/>
</dbReference>
<dbReference type="InterPro" id="IPR010037">
    <property type="entry name" value="FkbH_domain"/>
</dbReference>
<organism evidence="2 3">
    <name type="scientific">Candidatus Methylospira mobilis</name>
    <dbReference type="NCBI Taxonomy" id="1808979"/>
    <lineage>
        <taxon>Bacteria</taxon>
        <taxon>Pseudomonadati</taxon>
        <taxon>Pseudomonadota</taxon>
        <taxon>Gammaproteobacteria</taxon>
        <taxon>Methylococcales</taxon>
        <taxon>Methylococcaceae</taxon>
        <taxon>Candidatus Methylospira</taxon>
    </lineage>
</organism>
<dbReference type="OrthoDB" id="323926at2"/>
<name>A0A5Q0BC67_9GAMM</name>
<dbReference type="InterPro" id="IPR023214">
    <property type="entry name" value="HAD_sf"/>
</dbReference>
<keyword evidence="3" id="KW-1185">Reference proteome</keyword>
<reference evidence="2 3" key="1">
    <citation type="submission" date="2019-09" db="EMBL/GenBank/DDBJ databases">
        <title>Ecophysiology of the spiral-shaped methanotroph Methylospira mobilis as revealed by the complete genome sequence.</title>
        <authorList>
            <person name="Oshkin I.Y."/>
            <person name="Dedysh S.N."/>
            <person name="Miroshnikov K."/>
            <person name="Danilova O.V."/>
            <person name="Hakobyan A."/>
            <person name="Liesack W."/>
        </authorList>
    </citation>
    <scope>NUCLEOTIDE SEQUENCE [LARGE SCALE GENOMIC DNA]</scope>
    <source>
        <strain evidence="2 3">Shm1</strain>
    </source>
</reference>
<dbReference type="RefSeq" id="WP_153247359.1">
    <property type="nucleotide sequence ID" value="NZ_CP044205.1"/>
</dbReference>
<accession>A0A5Q0BC67</accession>
<dbReference type="InterPro" id="IPR049369">
    <property type="entry name" value="BF1531-like_N"/>
</dbReference>
<dbReference type="KEGG" id="mmob:F6R98_01035"/>
<gene>
    <name evidence="2" type="ORF">F6R98_01035</name>
</gene>
<dbReference type="InterPro" id="IPR010033">
    <property type="entry name" value="HAD_SF_ppase_IIIC"/>
</dbReference>
<dbReference type="Gene3D" id="3.40.50.1110">
    <property type="entry name" value="SGNH hydrolase"/>
    <property type="match status" value="1"/>
</dbReference>
<sequence>MKISASLVSGFTGIKTESKPYRLAVLGDSATQLLVKTLTREGQAWGGGLEIFESDINQIDHMVRNPNSDLYVFSPEAVLLLYSAEELQKQYYAANHRIGEQFVSDKITEIRQIVSCLKADAVGRKIIVSNYAEINDGVYGNNANKYRASFLSSLRRINIALMDMVEGDSSVYILDLALMQSRIGRSKLFDPRLYVTSSMVYSVEALPVIARNIIEILASVQGNARKCLILDLDNTIWGGVIGDDGVEKIELGELGIGKAFTRIQRWAKELRSRGILLAVCSKNSDEIAKEPFLKHPDMELRLEDISIFIANWDDKVTNIRYIQSMLNIGFDSMVFIDDNPFERELVKSALPEVAVPDLPDDPAEYMDFLQELNLFEAGTLSDLDADRTLMVQRGIETRQLQSKFENEGDFLQNLNMICKVSGFNNFNTPRVAQLSERSNQFNLRTIRYSEQEVRAISQNPDFAGMAFSLEDRLGDHGLISAVVLSQKGSSLFIDNWFMSCRVLKRGVEHVVLDKIICLAIARGCEVVVGEYIPTRKNGLVSNHYENLGFHSRADDGLWVLPVTDFIKVEHFIEVVRHD</sequence>
<evidence type="ECO:0000259" key="1">
    <source>
        <dbReference type="Pfam" id="PF21211"/>
    </source>
</evidence>
<evidence type="ECO:0000313" key="2">
    <source>
        <dbReference type="EMBL" id="QFY41380.1"/>
    </source>
</evidence>